<dbReference type="FunFam" id="3.40.50.20:FF:000002">
    <property type="entry name" value="Carbamoyl-phosphate synthase large chain"/>
    <property type="match status" value="1"/>
</dbReference>
<feature type="domain" description="MGS-like" evidence="23">
    <location>
        <begin position="1706"/>
        <end position="1856"/>
    </location>
</feature>
<dbReference type="GO" id="GO:0005524">
    <property type="term" value="F:ATP binding"/>
    <property type="evidence" value="ECO:0007669"/>
    <property type="project" value="UniProtKB-UniRule"/>
</dbReference>
<evidence type="ECO:0000256" key="15">
    <source>
        <dbReference type="ARBA" id="ARBA00047359"/>
    </source>
</evidence>
<dbReference type="Gene3D" id="3.30.470.20">
    <property type="entry name" value="ATP-grasp fold, B domain"/>
    <property type="match status" value="2"/>
</dbReference>
<dbReference type="NCBIfam" id="NF009455">
    <property type="entry name" value="PRK12815.1"/>
    <property type="match status" value="1"/>
</dbReference>
<comment type="function">
    <text evidence="17">Small subunit of the glutamine-dependent carbamoyl phosphate synthetase (CPSase). CPSase catalyzes the formation of carbamoyl phosphate from the ammonia moiety of glutamine, carbonate, and phosphate donated by ATP, constituting the first step of the biosynthetic pathway leading to pyrimidine nucleotides. The large subunit (synthetase) binds the substrates ammonia (free or transferred from glutamine from the small subunit), hydrogencarbonate and ATP and carries out an ATP-coupled ligase reaction, activating hydrogencarbonate by forming carboxy phosphate which reacts with ammonia to form carbamoyl phosphate.</text>
</comment>
<dbReference type="PRINTS" id="PR00096">
    <property type="entry name" value="GATASE"/>
</dbReference>
<proteinExistence type="inferred from homology"/>
<evidence type="ECO:0000256" key="7">
    <source>
        <dbReference type="ARBA" id="ARBA00022723"/>
    </source>
</evidence>
<feature type="domain" description="ATP-grasp" evidence="22">
    <location>
        <begin position="902"/>
        <end position="1094"/>
    </location>
</feature>
<keyword evidence="21" id="KW-0472">Membrane</keyword>
<dbReference type="FunFam" id="3.30.1490.20:FF:000001">
    <property type="entry name" value="Carbamoyl-phosphate synthase large chain"/>
    <property type="match status" value="1"/>
</dbReference>
<dbReference type="InterPro" id="IPR058047">
    <property type="entry name" value="CPSase_preATP-grasp"/>
</dbReference>
<dbReference type="PANTHER" id="PTHR11405">
    <property type="entry name" value="CARBAMOYLTRANSFERASE FAMILY MEMBER"/>
    <property type="match status" value="1"/>
</dbReference>
<dbReference type="SUPFAM" id="SSF52021">
    <property type="entry name" value="Carbamoyl phosphate synthetase, small subunit N-terminal domain"/>
    <property type="match status" value="1"/>
</dbReference>
<dbReference type="EC" id="6.3.4.16" evidence="14"/>
<keyword evidence="21" id="KW-0812">Transmembrane</keyword>
<keyword evidence="8" id="KW-0677">Repeat</keyword>
<dbReference type="InterPro" id="IPR036480">
    <property type="entry name" value="CarbP_synth_ssu_N_sf"/>
</dbReference>
<accession>A0A812CIG9</accession>
<comment type="similarity">
    <text evidence="2">Belongs to the CarB family.</text>
</comment>
<dbReference type="SMART" id="SM00851">
    <property type="entry name" value="MGS"/>
    <property type="match status" value="1"/>
</dbReference>
<dbReference type="InterPro" id="IPR011761">
    <property type="entry name" value="ATP-grasp"/>
</dbReference>
<evidence type="ECO:0000313" key="25">
    <source>
        <dbReference type="Proteomes" id="UP000597762"/>
    </source>
</evidence>
<evidence type="ECO:0000256" key="4">
    <source>
        <dbReference type="ARBA" id="ARBA00022571"/>
    </source>
</evidence>
<evidence type="ECO:0000256" key="19">
    <source>
        <dbReference type="ARBA" id="ARBA00074189"/>
    </source>
</evidence>
<dbReference type="GO" id="GO:0006221">
    <property type="term" value="P:pyrimidine nucleotide biosynthetic process"/>
    <property type="evidence" value="ECO:0007669"/>
    <property type="project" value="UniProtKB-KW"/>
</dbReference>
<dbReference type="PROSITE" id="PS51273">
    <property type="entry name" value="GATASE_TYPE_1"/>
    <property type="match status" value="1"/>
</dbReference>
<evidence type="ECO:0000256" key="16">
    <source>
        <dbReference type="ARBA" id="ARBA00048816"/>
    </source>
</evidence>
<dbReference type="GO" id="GO:0006207">
    <property type="term" value="P:'de novo' pyrimidine nucleobase biosynthetic process"/>
    <property type="evidence" value="ECO:0007669"/>
    <property type="project" value="InterPro"/>
</dbReference>
<keyword evidence="13" id="KW-0464">Manganese</keyword>
<organism evidence="24 25">
    <name type="scientific">Acanthosepion pharaonis</name>
    <name type="common">Pharaoh cuttlefish</name>
    <name type="synonym">Sepia pharaonis</name>
    <dbReference type="NCBI Taxonomy" id="158019"/>
    <lineage>
        <taxon>Eukaryota</taxon>
        <taxon>Metazoa</taxon>
        <taxon>Spiralia</taxon>
        <taxon>Lophotrochozoa</taxon>
        <taxon>Mollusca</taxon>
        <taxon>Cephalopoda</taxon>
        <taxon>Coleoidea</taxon>
        <taxon>Decapodiformes</taxon>
        <taxon>Sepiida</taxon>
        <taxon>Sepiina</taxon>
        <taxon>Sepiidae</taxon>
        <taxon>Acanthosepion</taxon>
    </lineage>
</organism>
<dbReference type="Gene3D" id="3.50.30.20">
    <property type="entry name" value="Carbamoyl-phosphate synthase small subunit, N-terminal domain"/>
    <property type="match status" value="1"/>
</dbReference>
<evidence type="ECO:0000256" key="10">
    <source>
        <dbReference type="ARBA" id="ARBA00022840"/>
    </source>
</evidence>
<dbReference type="FunFam" id="3.30.470.20:FF:000026">
    <property type="entry name" value="Carbamoyl-phosphate synthase large chain"/>
    <property type="match status" value="1"/>
</dbReference>
<evidence type="ECO:0000256" key="9">
    <source>
        <dbReference type="ARBA" id="ARBA00022741"/>
    </source>
</evidence>
<feature type="transmembrane region" description="Helical" evidence="21">
    <location>
        <begin position="179"/>
        <end position="202"/>
    </location>
</feature>
<dbReference type="SUPFAM" id="SSF56059">
    <property type="entry name" value="Glutathione synthetase ATP-binding domain-like"/>
    <property type="match status" value="2"/>
</dbReference>
<dbReference type="InterPro" id="IPR035686">
    <property type="entry name" value="CPSase_GATase1"/>
</dbReference>
<comment type="pathway">
    <text evidence="1">Amino-acid biosynthesis; L-arginine biosynthesis; carbamoyl phosphate from bicarbonate: step 1/1.</text>
</comment>
<comment type="catalytic activity">
    <reaction evidence="15">
        <text>hydrogencarbonate + NH4(+) + 2 ATP = carbamoyl phosphate + 2 ADP + phosphate + 2 H(+)</text>
        <dbReference type="Rhea" id="RHEA:18029"/>
        <dbReference type="ChEBI" id="CHEBI:15378"/>
        <dbReference type="ChEBI" id="CHEBI:17544"/>
        <dbReference type="ChEBI" id="CHEBI:28938"/>
        <dbReference type="ChEBI" id="CHEBI:30616"/>
        <dbReference type="ChEBI" id="CHEBI:43474"/>
        <dbReference type="ChEBI" id="CHEBI:58228"/>
        <dbReference type="ChEBI" id="CHEBI:456216"/>
        <dbReference type="EC" id="6.3.4.16"/>
    </reaction>
</comment>
<dbReference type="InterPro" id="IPR006275">
    <property type="entry name" value="CPSase_lsu"/>
</dbReference>
<dbReference type="GO" id="GO:0004088">
    <property type="term" value="F:carbamoyl-phosphate synthase (glutamine-hydrolyzing) activity"/>
    <property type="evidence" value="ECO:0007669"/>
    <property type="project" value="UniProtKB-EC"/>
</dbReference>
<evidence type="ECO:0000259" key="22">
    <source>
        <dbReference type="PROSITE" id="PS50975"/>
    </source>
</evidence>
<dbReference type="Pfam" id="PF02786">
    <property type="entry name" value="CPSase_L_D2"/>
    <property type="match status" value="2"/>
</dbReference>
<dbReference type="InterPro" id="IPR029062">
    <property type="entry name" value="Class_I_gatase-like"/>
</dbReference>
<dbReference type="GO" id="GO:0006526">
    <property type="term" value="P:L-arginine biosynthetic process"/>
    <property type="evidence" value="ECO:0007669"/>
    <property type="project" value="UniProtKB-KW"/>
</dbReference>
<dbReference type="CDD" id="cd01423">
    <property type="entry name" value="MGS_CPS_I_III"/>
    <property type="match status" value="1"/>
</dbReference>
<evidence type="ECO:0000256" key="21">
    <source>
        <dbReference type="SAM" id="Phobius"/>
    </source>
</evidence>
<keyword evidence="6" id="KW-0028">Amino-acid biosynthesis</keyword>
<dbReference type="Proteomes" id="UP000597762">
    <property type="component" value="Unassembled WGS sequence"/>
</dbReference>
<dbReference type="InterPro" id="IPR036897">
    <property type="entry name" value="CarbamoylP_synth_lsu_oligo_sf"/>
</dbReference>
<dbReference type="FunFam" id="3.40.50.880:FF:000006">
    <property type="entry name" value="Carbamoyl-phosphate synthase 1, mitochondrial"/>
    <property type="match status" value="1"/>
</dbReference>
<dbReference type="Pfam" id="PF00988">
    <property type="entry name" value="CPSase_sm_chain"/>
    <property type="match status" value="1"/>
</dbReference>
<evidence type="ECO:0000256" key="3">
    <source>
        <dbReference type="ARBA" id="ARBA00012738"/>
    </source>
</evidence>
<dbReference type="GO" id="GO:0006541">
    <property type="term" value="P:glutamine metabolic process"/>
    <property type="evidence" value="ECO:0007669"/>
    <property type="project" value="InterPro"/>
</dbReference>
<feature type="domain" description="ATP-grasp" evidence="22">
    <location>
        <begin position="1444"/>
        <end position="1635"/>
    </location>
</feature>
<keyword evidence="21" id="KW-1133">Transmembrane helix</keyword>
<dbReference type="InterPro" id="IPR036914">
    <property type="entry name" value="MGS-like_dom_sf"/>
</dbReference>
<evidence type="ECO:0000256" key="11">
    <source>
        <dbReference type="ARBA" id="ARBA00022842"/>
    </source>
</evidence>
<dbReference type="EMBL" id="CAHIKZ030001680">
    <property type="protein sequence ID" value="CAE1272306.1"/>
    <property type="molecule type" value="Genomic_DNA"/>
</dbReference>
<evidence type="ECO:0000256" key="1">
    <source>
        <dbReference type="ARBA" id="ARBA00005077"/>
    </source>
</evidence>
<dbReference type="PANTHER" id="PTHR11405:SF53">
    <property type="entry name" value="CARBAMOYL-PHOSPHATE SYNTHASE [AMMONIA], MITOCHONDRIAL"/>
    <property type="match status" value="1"/>
</dbReference>
<protein>
    <recommendedName>
        <fullName evidence="19">Carbamoyl phosphate synthase arginine-specific large chain</fullName>
        <ecNumber evidence="14">6.3.4.16</ecNumber>
        <ecNumber evidence="3">6.3.5.5</ecNumber>
    </recommendedName>
    <alternativeName>
        <fullName evidence="18">Carbamoyl phosphate synthase pyrimidine-specific large chain</fullName>
    </alternativeName>
</protein>
<evidence type="ECO:0000256" key="17">
    <source>
        <dbReference type="ARBA" id="ARBA00060037"/>
    </source>
</evidence>
<dbReference type="InterPro" id="IPR011607">
    <property type="entry name" value="MGS-like_dom"/>
</dbReference>
<dbReference type="SMART" id="SM01096">
    <property type="entry name" value="CPSase_L_D3"/>
    <property type="match status" value="1"/>
</dbReference>
<dbReference type="PRINTS" id="PR00098">
    <property type="entry name" value="CPSASE"/>
</dbReference>
<keyword evidence="7" id="KW-0479">Metal-binding</keyword>
<keyword evidence="11" id="KW-0460">Magnesium</keyword>
<evidence type="ECO:0000259" key="23">
    <source>
        <dbReference type="PROSITE" id="PS51855"/>
    </source>
</evidence>
<dbReference type="FunFam" id="3.50.30.20:FF:000002">
    <property type="entry name" value="Carbamoyl-phosphate synthase 1, mitochondrial"/>
    <property type="match status" value="1"/>
</dbReference>
<dbReference type="Gene3D" id="3.40.50.20">
    <property type="match status" value="2"/>
</dbReference>
<dbReference type="EC" id="6.3.5.5" evidence="3"/>
<evidence type="ECO:0000256" key="8">
    <source>
        <dbReference type="ARBA" id="ARBA00022737"/>
    </source>
</evidence>
<dbReference type="GO" id="GO:0046872">
    <property type="term" value="F:metal ion binding"/>
    <property type="evidence" value="ECO:0007669"/>
    <property type="project" value="UniProtKB-KW"/>
</dbReference>
<dbReference type="NCBIfam" id="NF003671">
    <property type="entry name" value="PRK05294.1"/>
    <property type="match status" value="1"/>
</dbReference>
<dbReference type="InterPro" id="IPR005480">
    <property type="entry name" value="CPSase_lsu_oligo"/>
</dbReference>
<dbReference type="OrthoDB" id="434at2759"/>
<dbReference type="SUPFAM" id="SSF52440">
    <property type="entry name" value="PreATP-grasp domain"/>
    <property type="match status" value="2"/>
</dbReference>
<dbReference type="FunFam" id="3.40.50.20:FF:000012">
    <property type="entry name" value="Carbamoyl-phosphate synthase 1, mitochondrial"/>
    <property type="match status" value="1"/>
</dbReference>
<dbReference type="FunFam" id="1.10.1030.10:FF:000002">
    <property type="entry name" value="Carbamoyl-phosphate synthase large chain"/>
    <property type="match status" value="1"/>
</dbReference>
<evidence type="ECO:0000256" key="12">
    <source>
        <dbReference type="ARBA" id="ARBA00022975"/>
    </source>
</evidence>
<dbReference type="InterPro" id="IPR016185">
    <property type="entry name" value="PreATP-grasp_dom_sf"/>
</dbReference>
<evidence type="ECO:0000313" key="24">
    <source>
        <dbReference type="EMBL" id="CAE1272306.1"/>
    </source>
</evidence>
<dbReference type="Pfam" id="PF02142">
    <property type="entry name" value="MGS"/>
    <property type="match status" value="1"/>
</dbReference>
<evidence type="ECO:0000256" key="20">
    <source>
        <dbReference type="PROSITE-ProRule" id="PRU00409"/>
    </source>
</evidence>
<dbReference type="PROSITE" id="PS51855">
    <property type="entry name" value="MGS"/>
    <property type="match status" value="1"/>
</dbReference>
<dbReference type="InterPro" id="IPR017926">
    <property type="entry name" value="GATASE"/>
</dbReference>
<dbReference type="Gene3D" id="3.40.50.1380">
    <property type="entry name" value="Methylglyoxal synthase-like domain"/>
    <property type="match status" value="1"/>
</dbReference>
<keyword evidence="10 20" id="KW-0067">ATP-binding</keyword>
<evidence type="ECO:0000256" key="13">
    <source>
        <dbReference type="ARBA" id="ARBA00023211"/>
    </source>
</evidence>
<dbReference type="InterPro" id="IPR005483">
    <property type="entry name" value="CPSase_dom"/>
</dbReference>
<dbReference type="InterPro" id="IPR005479">
    <property type="entry name" value="CPAse_ATP-bd"/>
</dbReference>
<dbReference type="InterPro" id="IPR013815">
    <property type="entry name" value="ATP_grasp_subdomain_1"/>
</dbReference>
<dbReference type="SUPFAM" id="SSF48108">
    <property type="entry name" value="Carbamoyl phosphate synthetase, large subunit connection domain"/>
    <property type="match status" value="1"/>
</dbReference>
<keyword evidence="12" id="KW-0665">Pyrimidine biosynthesis</keyword>
<comment type="caution">
    <text evidence="24">The sequence shown here is derived from an EMBL/GenBank/DDBJ whole genome shotgun (WGS) entry which is preliminary data.</text>
</comment>
<dbReference type="SUPFAM" id="SSF52317">
    <property type="entry name" value="Class I glutamine amidotransferase-like"/>
    <property type="match status" value="1"/>
</dbReference>
<evidence type="ECO:0000256" key="5">
    <source>
        <dbReference type="ARBA" id="ARBA00022598"/>
    </source>
</evidence>
<dbReference type="NCBIfam" id="TIGR01369">
    <property type="entry name" value="CPSaseII_lrg"/>
    <property type="match status" value="1"/>
</dbReference>
<name>A0A812CIG9_ACAPH</name>
<evidence type="ECO:0000256" key="18">
    <source>
        <dbReference type="ARBA" id="ARBA00069524"/>
    </source>
</evidence>
<dbReference type="GO" id="GO:0004087">
    <property type="term" value="F:carbamoyl-phosphate synthase (ammonia) activity"/>
    <property type="evidence" value="ECO:0007669"/>
    <property type="project" value="UniProtKB-EC"/>
</dbReference>
<comment type="catalytic activity">
    <reaction evidence="16">
        <text>hydrogencarbonate + L-glutamine + 2 ATP + H2O = carbamoyl phosphate + L-glutamate + 2 ADP + phosphate + 2 H(+)</text>
        <dbReference type="Rhea" id="RHEA:18633"/>
        <dbReference type="ChEBI" id="CHEBI:15377"/>
        <dbReference type="ChEBI" id="CHEBI:15378"/>
        <dbReference type="ChEBI" id="CHEBI:17544"/>
        <dbReference type="ChEBI" id="CHEBI:29985"/>
        <dbReference type="ChEBI" id="CHEBI:30616"/>
        <dbReference type="ChEBI" id="CHEBI:43474"/>
        <dbReference type="ChEBI" id="CHEBI:58228"/>
        <dbReference type="ChEBI" id="CHEBI:58359"/>
        <dbReference type="ChEBI" id="CHEBI:456216"/>
        <dbReference type="EC" id="6.3.5.5"/>
    </reaction>
</comment>
<dbReference type="PROSITE" id="PS00866">
    <property type="entry name" value="CPSASE_1"/>
    <property type="match status" value="2"/>
</dbReference>
<dbReference type="Pfam" id="PF02787">
    <property type="entry name" value="CPSase_L_D3"/>
    <property type="match status" value="1"/>
</dbReference>
<dbReference type="Gene3D" id="3.30.1490.20">
    <property type="entry name" value="ATP-grasp fold, A domain"/>
    <property type="match status" value="1"/>
</dbReference>
<dbReference type="Pfam" id="PF25596">
    <property type="entry name" value="CPSase_L_D1"/>
    <property type="match status" value="2"/>
</dbReference>
<dbReference type="Gene3D" id="3.40.50.880">
    <property type="match status" value="1"/>
</dbReference>
<keyword evidence="4" id="KW-0055">Arginine biosynthesis</keyword>
<keyword evidence="9 20" id="KW-0547">Nucleotide-binding</keyword>
<dbReference type="SMART" id="SM01097">
    <property type="entry name" value="CPSase_sm_chain"/>
    <property type="match status" value="1"/>
</dbReference>
<dbReference type="PRINTS" id="PR00099">
    <property type="entry name" value="CPSGATASE"/>
</dbReference>
<dbReference type="SUPFAM" id="SSF52335">
    <property type="entry name" value="Methylglyoxal synthase-like"/>
    <property type="match status" value="1"/>
</dbReference>
<evidence type="ECO:0000256" key="6">
    <source>
        <dbReference type="ARBA" id="ARBA00022605"/>
    </source>
</evidence>
<gene>
    <name evidence="24" type="ORF">SPHA_37652</name>
</gene>
<dbReference type="GO" id="GO:0005951">
    <property type="term" value="C:carbamoyl-phosphate synthase complex"/>
    <property type="evidence" value="ECO:0007669"/>
    <property type="project" value="TreeGrafter"/>
</dbReference>
<evidence type="ECO:0000256" key="14">
    <source>
        <dbReference type="ARBA" id="ARBA00044063"/>
    </source>
</evidence>
<dbReference type="Gene3D" id="1.10.1030.10">
    <property type="entry name" value="Carbamoyl-phosphate synthetase, large subunit oligomerisation domain"/>
    <property type="match status" value="1"/>
</dbReference>
<dbReference type="CDD" id="cd01744">
    <property type="entry name" value="GATase1_CPSase"/>
    <property type="match status" value="1"/>
</dbReference>
<dbReference type="InterPro" id="IPR006274">
    <property type="entry name" value="CarbamoylP_synth_ssu"/>
</dbReference>
<evidence type="ECO:0000256" key="2">
    <source>
        <dbReference type="ARBA" id="ARBA00009799"/>
    </source>
</evidence>
<sequence length="1856" mass="203174">MTILQALQLCKKTCLLPTSIQLLKHSRYVSVTCNQPSRLERPRKAHLVLKDGSYYQGYSFGFENSSAGEVVFNTGLVGYPEALTDPSYRGQILTLTYPIVGNYGVPDTKVKDEYDLMLNVESERIQVAGLIVQDYSHQHSHWNSVKSLSQWLKEDKIPALYGIDTRMITKKVRDMVRRYILSIFALFFYCPILLLSFLFAPFSYGSLSVLFPHYRPISLPAPLTPPLPFSSQPPLSPVVPFSSQPPLSPVVPFSSQPPLSPPPLSPVVPFSSQPPLSPSSPVLLAASSLPSSPVLLPFSSQPPLSPVVPFSSSSLPSSPVPRSLLSPHSPVLLASSSPPVVPFSSQPPLSPVVPFSSQPPLSPVVPFSSQPPLSPVVPFSSQPPLSPVVPFPPAASSLPTSSLPSSPVLLSSPPVVPFSSSLLSPPVVPFSSSSLPSSSPAASSLSPVVPFSSSSPPVVPFSSQPPLSPVVPFSSPPLSPSSPVLPPPPPSSPVLLAASSLPSSPVLLAASSLPSSPVLLAASSQPDSFLLFMLSLFSSYLKFHDPNCRNLTAEVSTSDVKYYGKGNPLKILAVDCGIKHNIIRSLVKRGAEVKLVPWNYDFTQEEYDGLFLSNGPGDPALSTDTIQHLRKVIESTRPEPIFGICMGNQLTALAAGAKTYKLPLGNRGHNQPVVNVLNDQAFITSQNHGFAIDNASLPPDWQVLFVNANDKTNEGIMHKTRPIFTAQFHPEAWGGPTDTEFLFDYFMDMVRNKEQSVYHVMKPVSAVPQPDKVGKVLVLGSGGLSIGQAGEFDYSGSQAVKALKEEGIQTVLMNPNIASVQTNAEGEKQADIVYFLPITTEFVTEIIKREQPDGLLLSMGGQTALNCGVELYRNGTLKEYGVKVLGTPVETIEATEDRQIFADKLKEINEKLAPSFAVENLKDALKAAETIGYPVMVRAAYALGGLGSGVCYDPESLKKVVNHALAVTSQVLIEKSLLGWKEVEYEVVRDARDNCVTVCNMENFDPLGVHTGDSIVVAPSQTLSNQEYHMLRETAIKVVRHFGIIGECNIQYALHPKSLEYCIIEINARLSRSSALASKATGYPLAFIAAKLALGVPLPSLENNTTQMTTACFEPSLDYIVAKIPRWDLDRFQHTSKEIGSAMKSVGEVMSIGRTFEESLQKALRMTHPSIEGFTPTLPAGKQYPPDFNLEASLRVPNNTRIHSISKAFHAGYSVDEIHKLTQIDRWFLHKLLRIVNLEKDMSFTTPETIDDEMFRLAKQAGFSDKQVGKILGINEDQARKLRLSKGIRPWVKQIDTMAAEYPAKTNYLYCSYNGMEHDLEFKEPGTMILGCGPYHIGSSVEFDWCAVSAIRTLRELNKKTIVVNHNPETVSTDFDECDKLYFEELSLERIFDIYQQEVCNGVIISVGGQIPNNLALPLYNQGATILGTNPTMIDNAENRSVFSAVLDELEIDQPEWRSLSSLDEALDFAASVGYPCLLRPSYILSGSAMNVAYDPEQLQNYLKQATQVSEKYPVVITKFIEGAKELEMDAVADKGYVVCHAICEHVENAGVHSGDATLILPTQTISQEALNKIRHSTAKIAHKFQITGPFNIQYIVANNSVKVIELNLRASRSCPFVSKTTGTDFIATATKVMLGLPVDIDQLPTLENPQNPKTYVGIKAPMFSWPRLRDADPLLRCEMASTGEVACFGSTKYTAFLKAMMSSGFKMPRKGGHVMIGVQHSFHSNFLPIAKKLSDLGFKLFATEATSQYLNTHNIHTQNVGWALADNRGNKDFPVATKLIQDGEIDLVINLPNHQTKYIKDNYLIRRASIDNAVPLITNFEVAKLLTEALYYVGDVKATSLFDYRNPKAKQRHAD</sequence>
<dbReference type="InterPro" id="IPR002474">
    <property type="entry name" value="CarbamoylP_synth_ssu_N"/>
</dbReference>
<dbReference type="PROSITE" id="PS50975">
    <property type="entry name" value="ATP_GRASP"/>
    <property type="match status" value="2"/>
</dbReference>
<dbReference type="FunFam" id="3.30.470.20:FF:000001">
    <property type="entry name" value="Carbamoyl-phosphate synthase large chain"/>
    <property type="match status" value="1"/>
</dbReference>
<reference evidence="24" key="1">
    <citation type="submission" date="2021-01" db="EMBL/GenBank/DDBJ databases">
        <authorList>
            <person name="Li R."/>
            <person name="Bekaert M."/>
        </authorList>
    </citation>
    <scope>NUCLEOTIDE SEQUENCE</scope>
    <source>
        <strain evidence="24">Farmed</strain>
    </source>
</reference>
<dbReference type="Pfam" id="PF00117">
    <property type="entry name" value="GATase"/>
    <property type="match status" value="1"/>
</dbReference>
<dbReference type="HAMAP" id="MF_01209">
    <property type="entry name" value="CPSase_S_chain"/>
    <property type="match status" value="1"/>
</dbReference>
<dbReference type="PROSITE" id="PS00867">
    <property type="entry name" value="CPSASE_2"/>
    <property type="match status" value="2"/>
</dbReference>
<keyword evidence="5 24" id="KW-0436">Ligase</keyword>
<keyword evidence="25" id="KW-1185">Reference proteome</keyword>